<gene>
    <name evidence="1" type="ORF">AVEN_71362_1</name>
</gene>
<dbReference type="AlphaFoldDB" id="A0A4Y2BHK2"/>
<reference evidence="1 2" key="1">
    <citation type="journal article" date="2019" name="Sci. Rep.">
        <title>Orb-weaving spider Araneus ventricosus genome elucidates the spidroin gene catalogue.</title>
        <authorList>
            <person name="Kono N."/>
            <person name="Nakamura H."/>
            <person name="Ohtoshi R."/>
            <person name="Moran D.A.P."/>
            <person name="Shinohara A."/>
            <person name="Yoshida Y."/>
            <person name="Fujiwara M."/>
            <person name="Mori M."/>
            <person name="Tomita M."/>
            <person name="Arakawa K."/>
        </authorList>
    </citation>
    <scope>NUCLEOTIDE SEQUENCE [LARGE SCALE GENOMIC DNA]</scope>
</reference>
<name>A0A4Y2BHK2_ARAVE</name>
<organism evidence="1 2">
    <name type="scientific">Araneus ventricosus</name>
    <name type="common">Orbweaver spider</name>
    <name type="synonym">Epeira ventricosa</name>
    <dbReference type="NCBI Taxonomy" id="182803"/>
    <lineage>
        <taxon>Eukaryota</taxon>
        <taxon>Metazoa</taxon>
        <taxon>Ecdysozoa</taxon>
        <taxon>Arthropoda</taxon>
        <taxon>Chelicerata</taxon>
        <taxon>Arachnida</taxon>
        <taxon>Araneae</taxon>
        <taxon>Araneomorphae</taxon>
        <taxon>Entelegynae</taxon>
        <taxon>Araneoidea</taxon>
        <taxon>Araneidae</taxon>
        <taxon>Araneus</taxon>
    </lineage>
</organism>
<comment type="caution">
    <text evidence="1">The sequence shown here is derived from an EMBL/GenBank/DDBJ whole genome shotgun (WGS) entry which is preliminary data.</text>
</comment>
<evidence type="ECO:0000313" key="2">
    <source>
        <dbReference type="Proteomes" id="UP000499080"/>
    </source>
</evidence>
<evidence type="ECO:0000313" key="1">
    <source>
        <dbReference type="EMBL" id="GBL91720.1"/>
    </source>
</evidence>
<accession>A0A4Y2BHK2</accession>
<dbReference type="Proteomes" id="UP000499080">
    <property type="component" value="Unassembled WGS sequence"/>
</dbReference>
<sequence>MQSGRNHHVTDMTPYFRDFKDVHNKLQLTNRERHVLDEKVSFRDSVKWIRVKEFDSYLYKYCYDLYTPFKKFDLRKQIRGEKQLVKIGDFELERTTDTGSKLTVEKIENIEQQLSFIKKRV</sequence>
<proteinExistence type="predicted"/>
<dbReference type="EMBL" id="BGPR01000081">
    <property type="protein sequence ID" value="GBL91720.1"/>
    <property type="molecule type" value="Genomic_DNA"/>
</dbReference>
<protein>
    <submittedName>
        <fullName evidence="1">Uncharacterized protein</fullName>
    </submittedName>
</protein>
<keyword evidence="2" id="KW-1185">Reference proteome</keyword>